<comment type="caution">
    <text evidence="1">The sequence shown here is derived from an EMBL/GenBank/DDBJ whole genome shotgun (WGS) entry which is preliminary data.</text>
</comment>
<proteinExistence type="predicted"/>
<dbReference type="AlphaFoldDB" id="A0A5J4W087"/>
<protein>
    <submittedName>
        <fullName evidence="1">Uncharacterized protein</fullName>
    </submittedName>
</protein>
<name>A0A5J4W087_9EUKA</name>
<gene>
    <name evidence="1" type="ORF">EZS28_016444</name>
</gene>
<evidence type="ECO:0000313" key="1">
    <source>
        <dbReference type="EMBL" id="KAA6388030.1"/>
    </source>
</evidence>
<organism evidence="1 2">
    <name type="scientific">Streblomastix strix</name>
    <dbReference type="NCBI Taxonomy" id="222440"/>
    <lineage>
        <taxon>Eukaryota</taxon>
        <taxon>Metamonada</taxon>
        <taxon>Preaxostyla</taxon>
        <taxon>Oxymonadida</taxon>
        <taxon>Streblomastigidae</taxon>
        <taxon>Streblomastix</taxon>
    </lineage>
</organism>
<reference evidence="1 2" key="1">
    <citation type="submission" date="2019-03" db="EMBL/GenBank/DDBJ databases">
        <title>Single cell metagenomics reveals metabolic interactions within the superorganism composed of flagellate Streblomastix strix and complex community of Bacteroidetes bacteria on its surface.</title>
        <authorList>
            <person name="Treitli S.C."/>
            <person name="Kolisko M."/>
            <person name="Husnik F."/>
            <person name="Keeling P."/>
            <person name="Hampl V."/>
        </authorList>
    </citation>
    <scope>NUCLEOTIDE SEQUENCE [LARGE SCALE GENOMIC DNA]</scope>
    <source>
        <strain evidence="1">ST1C</strain>
    </source>
</reference>
<dbReference type="InterPro" id="IPR011989">
    <property type="entry name" value="ARM-like"/>
</dbReference>
<dbReference type="EMBL" id="SNRW01004145">
    <property type="protein sequence ID" value="KAA6388030.1"/>
    <property type="molecule type" value="Genomic_DNA"/>
</dbReference>
<dbReference type="InterPro" id="IPR016024">
    <property type="entry name" value="ARM-type_fold"/>
</dbReference>
<accession>A0A5J4W087</accession>
<evidence type="ECO:0000313" key="2">
    <source>
        <dbReference type="Proteomes" id="UP000324800"/>
    </source>
</evidence>
<sequence>MYWNDGHSRDKTELALCSLAQNAANLSEILKNVDFDKIVKNLRKDIEGNGEQKKKLRHKQKANCSLISALILGRVDDDLRQRIINAGISQALIDMFAYRDFDQINDSHMDAYVHITYPYTPLISQLLYEQKPFQPLLRVLDHNDSDVFEYVIGSIDNILYGIVMESNKVCVHPYYTDQSSKRRHEKRNTDDLIVADPKMDRNFVLVELGPNTVMTNKLCILLSSFKPPISNNYGAN</sequence>
<dbReference type="SUPFAM" id="SSF48371">
    <property type="entry name" value="ARM repeat"/>
    <property type="match status" value="1"/>
</dbReference>
<dbReference type="Gene3D" id="1.25.10.10">
    <property type="entry name" value="Leucine-rich Repeat Variant"/>
    <property type="match status" value="1"/>
</dbReference>
<dbReference type="Proteomes" id="UP000324800">
    <property type="component" value="Unassembled WGS sequence"/>
</dbReference>